<keyword evidence="2" id="KW-1133">Transmembrane helix</keyword>
<name>A0ABN7Q7M2_9BURK</name>
<dbReference type="SMART" id="SM00563">
    <property type="entry name" value="PlsC"/>
    <property type="match status" value="1"/>
</dbReference>
<dbReference type="PANTHER" id="PTHR10983:SF16">
    <property type="entry name" value="LYSOCARDIOLIPIN ACYLTRANSFERASE 1"/>
    <property type="match status" value="1"/>
</dbReference>
<feature type="transmembrane region" description="Helical" evidence="2">
    <location>
        <begin position="45"/>
        <end position="72"/>
    </location>
</feature>
<organism evidence="4 5">
    <name type="scientific">Cupriavidus numazuensis</name>
    <dbReference type="NCBI Taxonomy" id="221992"/>
    <lineage>
        <taxon>Bacteria</taxon>
        <taxon>Pseudomonadati</taxon>
        <taxon>Pseudomonadota</taxon>
        <taxon>Betaproteobacteria</taxon>
        <taxon>Burkholderiales</taxon>
        <taxon>Burkholderiaceae</taxon>
        <taxon>Cupriavidus</taxon>
    </lineage>
</organism>
<protein>
    <submittedName>
        <fullName evidence="4">Acyltransferase YihG</fullName>
        <ecNumber evidence="4">2.3.-.-</ecNumber>
    </submittedName>
</protein>
<keyword evidence="2" id="KW-0812">Transmembrane</keyword>
<dbReference type="InterPro" id="IPR002123">
    <property type="entry name" value="Plipid/glycerol_acylTrfase"/>
</dbReference>
<comment type="caution">
    <text evidence="4">The sequence shown here is derived from an EMBL/GenBank/DDBJ whole genome shotgun (WGS) entry which is preliminary data.</text>
</comment>
<dbReference type="SUPFAM" id="SSF69593">
    <property type="entry name" value="Glycerol-3-phosphate (1)-acyltransferase"/>
    <property type="match status" value="1"/>
</dbReference>
<dbReference type="CDD" id="cd07990">
    <property type="entry name" value="LPLAT_LCLAT1-like"/>
    <property type="match status" value="1"/>
</dbReference>
<accession>A0ABN7Q7M2</accession>
<keyword evidence="5" id="KW-1185">Reference proteome</keyword>
<feature type="transmembrane region" description="Helical" evidence="2">
    <location>
        <begin position="156"/>
        <end position="174"/>
    </location>
</feature>
<dbReference type="PANTHER" id="PTHR10983">
    <property type="entry name" value="1-ACYLGLYCEROL-3-PHOSPHATE ACYLTRANSFERASE-RELATED"/>
    <property type="match status" value="1"/>
</dbReference>
<evidence type="ECO:0000313" key="5">
    <source>
        <dbReference type="Proteomes" id="UP000672657"/>
    </source>
</evidence>
<dbReference type="EC" id="2.3.-.-" evidence="4"/>
<feature type="domain" description="Phospholipid/glycerol acyltransferase" evidence="3">
    <location>
        <begin position="122"/>
        <end position="249"/>
    </location>
</feature>
<keyword evidence="2" id="KW-0472">Membrane</keyword>
<dbReference type="Proteomes" id="UP000672657">
    <property type="component" value="Unassembled WGS sequence"/>
</dbReference>
<proteinExistence type="predicted"/>
<evidence type="ECO:0000259" key="3">
    <source>
        <dbReference type="SMART" id="SM00563"/>
    </source>
</evidence>
<gene>
    <name evidence="4" type="primary">yihG</name>
    <name evidence="4" type="ORF">LMG26411_06443</name>
</gene>
<evidence type="ECO:0000256" key="2">
    <source>
        <dbReference type="SAM" id="Phobius"/>
    </source>
</evidence>
<evidence type="ECO:0000256" key="1">
    <source>
        <dbReference type="SAM" id="MobiDB-lite"/>
    </source>
</evidence>
<evidence type="ECO:0000313" key="4">
    <source>
        <dbReference type="EMBL" id="CAG2159108.1"/>
    </source>
</evidence>
<dbReference type="Pfam" id="PF01553">
    <property type="entry name" value="Acyltransferase"/>
    <property type="match status" value="1"/>
</dbReference>
<dbReference type="RefSeq" id="WP_211957270.1">
    <property type="nucleotide sequence ID" value="NZ_CAJPVI010000054.1"/>
</dbReference>
<dbReference type="EMBL" id="CAJPVI010000054">
    <property type="protein sequence ID" value="CAG2159108.1"/>
    <property type="molecule type" value="Genomic_DNA"/>
</dbReference>
<reference evidence="4 5" key="1">
    <citation type="submission" date="2021-03" db="EMBL/GenBank/DDBJ databases">
        <authorList>
            <person name="Peeters C."/>
        </authorList>
    </citation>
    <scope>NUCLEOTIDE SEQUENCE [LARGE SCALE GENOMIC DNA]</scope>
    <source>
        <strain evidence="4 5">LMG 26411</strain>
    </source>
</reference>
<keyword evidence="4" id="KW-0012">Acyltransferase</keyword>
<dbReference type="GO" id="GO:0016746">
    <property type="term" value="F:acyltransferase activity"/>
    <property type="evidence" value="ECO:0007669"/>
    <property type="project" value="UniProtKB-KW"/>
</dbReference>
<keyword evidence="4" id="KW-0808">Transferase</keyword>
<feature type="region of interest" description="Disordered" evidence="1">
    <location>
        <begin position="1"/>
        <end position="37"/>
    </location>
</feature>
<dbReference type="NCBIfam" id="NF010621">
    <property type="entry name" value="PRK14014.1"/>
    <property type="match status" value="1"/>
</dbReference>
<sequence>MTSTPSQADAGSAIAAGQPGHHEANVRPVHQRTSRPPPHSWPLGVASLLVLGLNTVFWCLLLFPLALLKLALPMPGARRRLDPILNAVARAWITCNGAWFGVIQRHAWDVDGVTGLARSDWYLVNCNHQSWVDIFVLQRALNGRVPLLKFFLKQQLLYVPFIGLAWWALDFPFMKRHTRAQLRRKPELRREDQETARRACDKFSLSPTSVMVFAEGTRFSEAKRAAQASPYRHLLKPRAGGLAVTINSMGSRFRALLDATIVYPHGAPSFWQFACGRTGPVIVRVRQVPIPAAFCNADYGTDSTFRGDFHRWLDARWQEKDAEIDVLLAQSTDH</sequence>